<organism evidence="12 13">
    <name type="scientific">Diplogelasinospora grovesii</name>
    <dbReference type="NCBI Taxonomy" id="303347"/>
    <lineage>
        <taxon>Eukaryota</taxon>
        <taxon>Fungi</taxon>
        <taxon>Dikarya</taxon>
        <taxon>Ascomycota</taxon>
        <taxon>Pezizomycotina</taxon>
        <taxon>Sordariomycetes</taxon>
        <taxon>Sordariomycetidae</taxon>
        <taxon>Sordariales</taxon>
        <taxon>Diplogelasinosporaceae</taxon>
        <taxon>Diplogelasinospora</taxon>
    </lineage>
</organism>
<dbReference type="InterPro" id="IPR011990">
    <property type="entry name" value="TPR-like_helical_dom_sf"/>
</dbReference>
<dbReference type="AlphaFoldDB" id="A0AAN6NDZ4"/>
<dbReference type="GO" id="GO:0045842">
    <property type="term" value="P:positive regulation of mitotic metaphase/anaphase transition"/>
    <property type="evidence" value="ECO:0007669"/>
    <property type="project" value="TreeGrafter"/>
</dbReference>
<gene>
    <name evidence="12" type="ORF">QBC46DRAFT_306265</name>
</gene>
<dbReference type="GO" id="GO:0031145">
    <property type="term" value="P:anaphase-promoting complex-dependent catabolic process"/>
    <property type="evidence" value="ECO:0007669"/>
    <property type="project" value="TreeGrafter"/>
</dbReference>
<evidence type="ECO:0000313" key="13">
    <source>
        <dbReference type="Proteomes" id="UP001303473"/>
    </source>
</evidence>
<accession>A0AAN6NDZ4</accession>
<dbReference type="Proteomes" id="UP001303473">
    <property type="component" value="Unassembled WGS sequence"/>
</dbReference>
<comment type="caution">
    <text evidence="12">The sequence shown here is derived from an EMBL/GenBank/DDBJ whole genome shotgun (WGS) entry which is preliminary data.</text>
</comment>
<sequence>MKLVFLTPAKIALLALIDIYIEGAVPFDAIVPVVRFITSHLAISDAQIKTSVKPDQRWGRVTHSIDLVTSLVPLEKLLAPFVASDRVPGCRLWDRYLDTLWGIDSVHALHDFFARREQFLVQTKAQLRESAKHGEEPPSGMRLSRNSQFGAFFRKCHIEYGRLQFHALSTLWNAFVQYRQPTAAHWRGVRPHHGQLGFDVVLAEACASRPGSGAATLARLAYDHDILDEGEGAEIPVSKDDVGRLLEFQVGQIQKYGSRAPAQIRDQFRELLKHSRIIPNLRNYLEYADVWRSGDHNKAHDLLHRFFDYSMHNRNRPYYQYALMNLAMLQGDFGHYTEAMATMLESVQVARENRDTMCLNVALNWFFHMGRLHPHLIKHLEENKLLGTWRENLAYIRHVSREAGVWVLVTTSLLSEARLRLQYGSNMAATMETLLRTSQIAFEHGVKIMLAPRLIMTIAMWDRLGLSTMSTMLSEVSLICHTADTVFDDEIKTHCRLAGTLAARGRYDEALARVNSLRSRNTLRSLKHGQFWQQYRAQLMLRRELAHDNLDIAQDMLSDLFDFGFEETDPDLAFIIESLHIESLMRRQEYEAALDKIDRLLAEHREHRKDIASRIRLLLMKARLYDVCGRPERAFSITALAFTWARRALLMRHMWQATGALANILTALGEFYAAADLLETVLPRCLETDDWLTAAVLCGHLADARMGQASEAGRIAAEEGAAAVATLRAELLKDAYEMLELALRYYTALEEKKKRREMLAKLATLMRLIGDDTQAEHYAARYLKKDEVASTDPDEDSSSNLAPCLLFPHTRRKTGLDDGVPGSLDSRHNPTSRSPDTTVRDFAEAPRGCAALGEGTLHDSARQSFRQQSARSVLDGKAPHVAVREASERQSASPALGKGIFNHLLQGPVDKRDSTSAWGRGTYDAVAREAAKGLGRGPTPGKGMFDVARRRLAQGQNDGAASDDGSVSDDSSVQHTAKRQSGGPPPTGGSFSVPVREPPEGRSGDFTPGEASADAPVGEALGRRTAGPATRGNSSALGAPRGKGLVDDAVRAPTSQDATSGNPRGQAMTPDTDEDLSTAFQMVSCFPGSEGSSPLPRRRQT</sequence>
<comment type="function">
    <text evidence="8">Component of the anaphase promoting complex/cyclosome (APC/C), a cell cycle-regulated E3 ubiquitin ligase that controls progression through mitosis and the G1 phase of the cell cycle. The APC/C complex acts by mediating ubiquitination and subsequent degradation of target proteins: it mainly mediates the formation of 'Lys-11'-linked polyubiquitin chains and, to a lower extent, the formation of 'Lys-48'- and 'Lys-63'-linked polyubiquitin chains. The APC/C complex catalyzes assembly of branched 'Lys-11'-/'Lys-48'-linked branched ubiquitin chains on target proteins.</text>
</comment>
<feature type="region of interest" description="Disordered" evidence="9">
    <location>
        <begin position="955"/>
        <end position="1101"/>
    </location>
</feature>
<keyword evidence="4" id="KW-0498">Mitosis</keyword>
<dbReference type="InterPro" id="IPR026000">
    <property type="entry name" value="Apc5_dom"/>
</dbReference>
<keyword evidence="5" id="KW-0833">Ubl conjugation pathway</keyword>
<reference evidence="13" key="1">
    <citation type="journal article" date="2023" name="Mol. Phylogenet. Evol.">
        <title>Genome-scale phylogeny and comparative genomics of the fungal order Sordariales.</title>
        <authorList>
            <person name="Hensen N."/>
            <person name="Bonometti L."/>
            <person name="Westerberg I."/>
            <person name="Brannstrom I.O."/>
            <person name="Guillou S."/>
            <person name="Cros-Aarteil S."/>
            <person name="Calhoun S."/>
            <person name="Haridas S."/>
            <person name="Kuo A."/>
            <person name="Mondo S."/>
            <person name="Pangilinan J."/>
            <person name="Riley R."/>
            <person name="LaButti K."/>
            <person name="Andreopoulos B."/>
            <person name="Lipzen A."/>
            <person name="Chen C."/>
            <person name="Yan M."/>
            <person name="Daum C."/>
            <person name="Ng V."/>
            <person name="Clum A."/>
            <person name="Steindorff A."/>
            <person name="Ohm R.A."/>
            <person name="Martin F."/>
            <person name="Silar P."/>
            <person name="Natvig D.O."/>
            <person name="Lalanne C."/>
            <person name="Gautier V."/>
            <person name="Ament-Velasquez S.L."/>
            <person name="Kruys A."/>
            <person name="Hutchinson M.I."/>
            <person name="Powell A.J."/>
            <person name="Barry K."/>
            <person name="Miller A.N."/>
            <person name="Grigoriev I.V."/>
            <person name="Debuchy R."/>
            <person name="Gladieux P."/>
            <person name="Hiltunen Thoren M."/>
            <person name="Johannesson H."/>
        </authorList>
    </citation>
    <scope>NUCLEOTIDE SEQUENCE [LARGE SCALE GENOMIC DNA]</scope>
    <source>
        <strain evidence="13">CBS 340.73</strain>
    </source>
</reference>
<feature type="signal peptide" evidence="10">
    <location>
        <begin position="1"/>
        <end position="23"/>
    </location>
</feature>
<dbReference type="SUPFAM" id="SSF48452">
    <property type="entry name" value="TPR-like"/>
    <property type="match status" value="1"/>
</dbReference>
<evidence type="ECO:0000256" key="6">
    <source>
        <dbReference type="ARBA" id="ARBA00023306"/>
    </source>
</evidence>
<evidence type="ECO:0000259" key="11">
    <source>
        <dbReference type="Pfam" id="PF12862"/>
    </source>
</evidence>
<evidence type="ECO:0000256" key="3">
    <source>
        <dbReference type="ARBA" id="ARBA00022618"/>
    </source>
</evidence>
<dbReference type="Gene3D" id="1.25.40.10">
    <property type="entry name" value="Tetratricopeptide repeat domain"/>
    <property type="match status" value="1"/>
</dbReference>
<dbReference type="GO" id="GO:0070979">
    <property type="term" value="P:protein K11-linked ubiquitination"/>
    <property type="evidence" value="ECO:0007669"/>
    <property type="project" value="TreeGrafter"/>
</dbReference>
<dbReference type="PANTHER" id="PTHR12830:SF9">
    <property type="entry name" value="ANAPHASE-PROMOTING COMPLEX SUBUNIT 5"/>
    <property type="match status" value="1"/>
</dbReference>
<feature type="chain" id="PRO_5042909626" description="Anaphase-promoting complex subunit 5" evidence="10">
    <location>
        <begin position="24"/>
        <end position="1101"/>
    </location>
</feature>
<feature type="region of interest" description="Disordered" evidence="9">
    <location>
        <begin position="812"/>
        <end position="840"/>
    </location>
</feature>
<feature type="domain" description="Anaphase-promoting complex subunit 5" evidence="11">
    <location>
        <begin position="284"/>
        <end position="370"/>
    </location>
</feature>
<evidence type="ECO:0000256" key="10">
    <source>
        <dbReference type="SAM" id="SignalP"/>
    </source>
</evidence>
<evidence type="ECO:0000256" key="7">
    <source>
        <dbReference type="ARBA" id="ARBA00031069"/>
    </source>
</evidence>
<protein>
    <recommendedName>
        <fullName evidence="2">Anaphase-promoting complex subunit 5</fullName>
    </recommendedName>
    <alternativeName>
        <fullName evidence="7">Cyclosome subunit 5</fullName>
    </alternativeName>
</protein>
<evidence type="ECO:0000256" key="9">
    <source>
        <dbReference type="SAM" id="MobiDB-lite"/>
    </source>
</evidence>
<dbReference type="InterPro" id="IPR037679">
    <property type="entry name" value="Apc5"/>
</dbReference>
<dbReference type="Pfam" id="PF12862">
    <property type="entry name" value="ANAPC5"/>
    <property type="match status" value="1"/>
</dbReference>
<evidence type="ECO:0000256" key="5">
    <source>
        <dbReference type="ARBA" id="ARBA00022786"/>
    </source>
</evidence>
<evidence type="ECO:0000256" key="4">
    <source>
        <dbReference type="ARBA" id="ARBA00022776"/>
    </source>
</evidence>
<dbReference type="GO" id="GO:0051301">
    <property type="term" value="P:cell division"/>
    <property type="evidence" value="ECO:0007669"/>
    <property type="project" value="UniProtKB-KW"/>
</dbReference>
<comment type="similarity">
    <text evidence="1">Belongs to the APC5 family.</text>
</comment>
<keyword evidence="10" id="KW-0732">Signal</keyword>
<feature type="compositionally biased region" description="Low complexity" evidence="9">
    <location>
        <begin position="958"/>
        <end position="973"/>
    </location>
</feature>
<proteinExistence type="inferred from homology"/>
<dbReference type="EMBL" id="MU853762">
    <property type="protein sequence ID" value="KAK3944020.1"/>
    <property type="molecule type" value="Genomic_DNA"/>
</dbReference>
<keyword evidence="6" id="KW-0131">Cell cycle</keyword>
<keyword evidence="13" id="KW-1185">Reference proteome</keyword>
<dbReference type="GO" id="GO:0005680">
    <property type="term" value="C:anaphase-promoting complex"/>
    <property type="evidence" value="ECO:0007669"/>
    <property type="project" value="InterPro"/>
</dbReference>
<feature type="compositionally biased region" description="Polar residues" evidence="9">
    <location>
        <begin position="1053"/>
        <end position="1063"/>
    </location>
</feature>
<dbReference type="PANTHER" id="PTHR12830">
    <property type="entry name" value="ANAPHASE-PROMOTING COMPLEX SUBUNIT 5"/>
    <property type="match status" value="1"/>
</dbReference>
<keyword evidence="3" id="KW-0132">Cell division</keyword>
<evidence type="ECO:0000313" key="12">
    <source>
        <dbReference type="EMBL" id="KAK3944020.1"/>
    </source>
</evidence>
<evidence type="ECO:0000256" key="2">
    <source>
        <dbReference type="ARBA" id="ARBA00016066"/>
    </source>
</evidence>
<evidence type="ECO:0000256" key="8">
    <source>
        <dbReference type="ARBA" id="ARBA00045696"/>
    </source>
</evidence>
<name>A0AAN6NDZ4_9PEZI</name>
<evidence type="ECO:0000256" key="1">
    <source>
        <dbReference type="ARBA" id="ARBA00007450"/>
    </source>
</evidence>